<dbReference type="GO" id="GO:0016740">
    <property type="term" value="F:transferase activity"/>
    <property type="evidence" value="ECO:0007669"/>
    <property type="project" value="UniProtKB-KW"/>
</dbReference>
<feature type="domain" description="Aspartate carbamoyltransferase regulatory subunit C-terminal" evidence="9">
    <location>
        <begin position="102"/>
        <end position="150"/>
    </location>
</feature>
<keyword evidence="11" id="KW-1185">Reference proteome</keyword>
<feature type="binding site" evidence="7">
    <location>
        <position position="141"/>
    </location>
    <ligand>
        <name>Zn(2+)</name>
        <dbReference type="ChEBI" id="CHEBI:29105"/>
    </ligand>
</feature>
<dbReference type="InterPro" id="IPR020545">
    <property type="entry name" value="Asp_carbamoyltransf_reg_N"/>
</dbReference>
<reference evidence="10 11" key="1">
    <citation type="journal article" date="2016" name="Sci. Rep.">
        <title>Metabolic traits of an uncultured archaeal lineage -MSBL1- from brine pools of the Red Sea.</title>
        <authorList>
            <person name="Mwirichia R."/>
            <person name="Alam I."/>
            <person name="Rashid M."/>
            <person name="Vinu M."/>
            <person name="Ba-Alawi W."/>
            <person name="Anthony Kamau A."/>
            <person name="Kamanda Ngugi D."/>
            <person name="Goker M."/>
            <person name="Klenk H.P."/>
            <person name="Bajic V."/>
            <person name="Stingl U."/>
        </authorList>
    </citation>
    <scope>NUCLEOTIDE SEQUENCE [LARGE SCALE GENOMIC DNA]</scope>
    <source>
        <strain evidence="10">SCGC-AAA259E19</strain>
    </source>
</reference>
<keyword evidence="6 7" id="KW-0665">Pyrimidine biosynthesis</keyword>
<comment type="similarity">
    <text evidence="2 7">Belongs to the PyrI family.</text>
</comment>
<dbReference type="Pfam" id="PF02748">
    <property type="entry name" value="PyrI_C"/>
    <property type="match status" value="1"/>
</dbReference>
<evidence type="ECO:0000256" key="4">
    <source>
        <dbReference type="ARBA" id="ARBA00022723"/>
    </source>
</evidence>
<dbReference type="SUPFAM" id="SSF54893">
    <property type="entry name" value="Aspartate carbamoyltransferase, Regulatory-chain, N-terminal domain"/>
    <property type="match status" value="1"/>
</dbReference>
<comment type="subunit">
    <text evidence="7">Contains catalytic and regulatory chains.</text>
</comment>
<evidence type="ECO:0000256" key="5">
    <source>
        <dbReference type="ARBA" id="ARBA00022833"/>
    </source>
</evidence>
<evidence type="ECO:0000313" key="11">
    <source>
        <dbReference type="Proteomes" id="UP000070284"/>
    </source>
</evidence>
<comment type="function">
    <text evidence="1 7">Involved in allosteric regulation of aspartate carbamoyltransferase.</text>
</comment>
<evidence type="ECO:0000259" key="8">
    <source>
        <dbReference type="Pfam" id="PF01948"/>
    </source>
</evidence>
<evidence type="ECO:0000259" key="9">
    <source>
        <dbReference type="Pfam" id="PF02748"/>
    </source>
</evidence>
<proteinExistence type="inferred from homology"/>
<dbReference type="Gene3D" id="2.30.30.20">
    <property type="entry name" value="Aspartate carbamoyltransferase regulatory subunit, C-terminal domain"/>
    <property type="match status" value="1"/>
</dbReference>
<dbReference type="PANTHER" id="PTHR35805">
    <property type="entry name" value="ASPARTATE CARBAMOYLTRANSFERASE REGULATORY CHAIN"/>
    <property type="match status" value="1"/>
</dbReference>
<dbReference type="SUPFAM" id="SSF57825">
    <property type="entry name" value="Aspartate carbamoyltransferase, Regulatory-chain, C-terminal domain"/>
    <property type="match status" value="1"/>
</dbReference>
<accession>A0A133UJY5</accession>
<dbReference type="GO" id="GO:0046872">
    <property type="term" value="F:metal ion binding"/>
    <property type="evidence" value="ECO:0007669"/>
    <property type="project" value="UniProtKB-KW"/>
</dbReference>
<dbReference type="GO" id="GO:0006207">
    <property type="term" value="P:'de novo' pyrimidine nucleobase biosynthetic process"/>
    <property type="evidence" value="ECO:0007669"/>
    <property type="project" value="InterPro"/>
</dbReference>
<sequence>MEEDKLKVRKIESGTVIDHIPAGRALTVLKILGISKGTDATVSLLMNVPSEKYGKKDIVKVESRRLDEKEMDQIALTAPRATINEVRNFEVEEKRSIELPDKVEGIVSCSTPSCITNSGEPVSPTFDVVERSPLKLRCRYCERITRGKEVLEQLRG</sequence>
<dbReference type="PATRIC" id="fig|1698264.3.peg.1547"/>
<dbReference type="InterPro" id="IPR036792">
    <property type="entry name" value="Asp_carbatrfase_reg_C_sf"/>
</dbReference>
<feature type="binding site" evidence="7">
    <location>
        <position position="114"/>
    </location>
    <ligand>
        <name>Zn(2+)</name>
        <dbReference type="ChEBI" id="CHEBI:29105"/>
    </ligand>
</feature>
<feature type="binding site" evidence="7">
    <location>
        <position position="109"/>
    </location>
    <ligand>
        <name>Zn(2+)</name>
        <dbReference type="ChEBI" id="CHEBI:29105"/>
    </ligand>
</feature>
<dbReference type="InterPro" id="IPR020542">
    <property type="entry name" value="Asp_carbamoyltrfase_reg_C"/>
</dbReference>
<dbReference type="NCBIfam" id="TIGR00240">
    <property type="entry name" value="ATCase_reg"/>
    <property type="match status" value="1"/>
</dbReference>
<evidence type="ECO:0000256" key="3">
    <source>
        <dbReference type="ARBA" id="ARBA00021764"/>
    </source>
</evidence>
<dbReference type="InterPro" id="IPR036793">
    <property type="entry name" value="Asp_carbatrfase_reg_N_sf"/>
</dbReference>
<comment type="cofactor">
    <cofactor evidence="7">
        <name>Zn(2+)</name>
        <dbReference type="ChEBI" id="CHEBI:29105"/>
    </cofactor>
    <text evidence="7">Binds 1 zinc ion per subunit.</text>
</comment>
<dbReference type="Pfam" id="PF01948">
    <property type="entry name" value="PyrI"/>
    <property type="match status" value="1"/>
</dbReference>
<dbReference type="PANTHER" id="PTHR35805:SF1">
    <property type="entry name" value="ASPARTATE CARBAMOYLTRANSFERASE REGULATORY CHAIN"/>
    <property type="match status" value="1"/>
</dbReference>
<evidence type="ECO:0000256" key="2">
    <source>
        <dbReference type="ARBA" id="ARBA00010498"/>
    </source>
</evidence>
<evidence type="ECO:0000256" key="6">
    <source>
        <dbReference type="ARBA" id="ARBA00022975"/>
    </source>
</evidence>
<dbReference type="GO" id="GO:0009347">
    <property type="term" value="C:aspartate carbamoyltransferase complex"/>
    <property type="evidence" value="ECO:0007669"/>
    <property type="project" value="InterPro"/>
</dbReference>
<dbReference type="InterPro" id="IPR002801">
    <property type="entry name" value="Asp_carbamoylTrfase_reg"/>
</dbReference>
<dbReference type="Gene3D" id="3.30.70.140">
    <property type="entry name" value="Aspartate carbamoyltransferase regulatory subunit, N-terminal domain"/>
    <property type="match status" value="1"/>
</dbReference>
<evidence type="ECO:0000256" key="7">
    <source>
        <dbReference type="HAMAP-Rule" id="MF_00002"/>
    </source>
</evidence>
<dbReference type="GO" id="GO:0006221">
    <property type="term" value="P:pyrimidine nucleotide biosynthetic process"/>
    <property type="evidence" value="ECO:0007669"/>
    <property type="project" value="UniProtKB-UniRule"/>
</dbReference>
<name>A0A133UJY5_9EURY</name>
<gene>
    <name evidence="7" type="primary">pyrI</name>
    <name evidence="10" type="ORF">AKJ65_04200</name>
</gene>
<dbReference type="AlphaFoldDB" id="A0A133UJY5"/>
<dbReference type="HAMAP" id="MF_00002">
    <property type="entry name" value="Asp_carb_tr_reg"/>
    <property type="match status" value="1"/>
</dbReference>
<protein>
    <recommendedName>
        <fullName evidence="3 7">Aspartate carbamoyltransferase regulatory chain</fullName>
    </recommendedName>
</protein>
<evidence type="ECO:0000256" key="1">
    <source>
        <dbReference type="ARBA" id="ARBA00002565"/>
    </source>
</evidence>
<dbReference type="EMBL" id="LHXO01000054">
    <property type="protein sequence ID" value="KXA94515.1"/>
    <property type="molecule type" value="Genomic_DNA"/>
</dbReference>
<organism evidence="10 11">
    <name type="scientific">candidate division MSBL1 archaeon SCGC-AAA259E19</name>
    <dbReference type="NCBI Taxonomy" id="1698264"/>
    <lineage>
        <taxon>Archaea</taxon>
        <taxon>Methanobacteriati</taxon>
        <taxon>Methanobacteriota</taxon>
        <taxon>candidate division MSBL1</taxon>
    </lineage>
</organism>
<keyword evidence="10" id="KW-0808">Transferase</keyword>
<evidence type="ECO:0000313" key="10">
    <source>
        <dbReference type="EMBL" id="KXA94515.1"/>
    </source>
</evidence>
<dbReference type="Proteomes" id="UP000070284">
    <property type="component" value="Unassembled WGS sequence"/>
</dbReference>
<keyword evidence="4 7" id="KW-0479">Metal-binding</keyword>
<comment type="caution">
    <text evidence="10">The sequence shown here is derived from an EMBL/GenBank/DDBJ whole genome shotgun (WGS) entry which is preliminary data.</text>
</comment>
<feature type="domain" description="Aspartate carbamoyltransferase regulatory subunit N-terminal" evidence="8">
    <location>
        <begin position="6"/>
        <end position="97"/>
    </location>
</feature>
<feature type="binding site" evidence="7">
    <location>
        <position position="138"/>
    </location>
    <ligand>
        <name>Zn(2+)</name>
        <dbReference type="ChEBI" id="CHEBI:29105"/>
    </ligand>
</feature>
<keyword evidence="5 7" id="KW-0862">Zinc</keyword>